<comment type="caution">
    <text evidence="11">The sequence shown here is derived from an EMBL/GenBank/DDBJ whole genome shotgun (WGS) entry which is preliminary data.</text>
</comment>
<comment type="catalytic activity">
    <reaction evidence="5">
        <text>Hydrolysis of proteins with broad specificity for peptide bonds, and a preference for a large uncharged residue in P1. Hydrolyzes peptide amides.</text>
        <dbReference type="EC" id="3.4.21.62"/>
    </reaction>
</comment>
<evidence type="ECO:0000256" key="1">
    <source>
        <dbReference type="ARBA" id="ARBA00011073"/>
    </source>
</evidence>
<sequence>MARYLTIASLVGARGAAGLASAGGFDHIQTSNTTPTMSRDAFGREFFTIAGVPIFPSTLYGRRSVDGKRESSEEKVWMFGLKHGATEAELNSLVGELHPTASKTNPDRGELPFAEGHLTEVELEEVVKKIQVLYPGLVEVVEEDRYATKVPEKLDEAGGVSSASGYPWGIQDINADVLRGRGAGVNVYVLDTGIRTTHVLFGGRAFAGVDVTTGSVTVCTPSSTTCAADGQGHGTHCAGTVGAATYGVADGAKLWGVKILDDNGSGYVSWSILAEQWVLSSGLRPAVVSMSIGGAGNSQNEKASIDALVNSGVTVVVAAGNQNSDACNYNPAWIPSAITVAAYAQGGAKWSLSNFGSCVDVWAPGSSIQSTYHLGDTSWAIMSGTSMATPHVAGLAAIMYEANPSAGAMSSTQRWALLTASQRTGYVTGIPATPATVNLVALAPTSSPTPSPTPSLTPSPTPGGAAAVGDPHLQNIHGDRFDLMKEGNHVLINIPRGMSAENAFLRVQAYATRLGGHCADMYFQRVNATGTWAEATQLGGYHYSASQHEAKTPEWVAMGKVELKVVHGRTLSGFHYLNVYMKHLGQVGLSVGGLLGEDDHSDVALRPEACGKHMSLLQTGDLEAAAASFAVATSA</sequence>
<dbReference type="PROSITE" id="PS51892">
    <property type="entry name" value="SUBTILASE"/>
    <property type="match status" value="1"/>
</dbReference>
<dbReference type="InterPro" id="IPR034193">
    <property type="entry name" value="PCSK9_ProteinaseK-like"/>
</dbReference>
<dbReference type="PRINTS" id="PR00723">
    <property type="entry name" value="SUBTILISIN"/>
</dbReference>
<dbReference type="InterPro" id="IPR023828">
    <property type="entry name" value="Peptidase_S8_Ser-AS"/>
</dbReference>
<keyword evidence="4 7" id="KW-0720">Serine protease</keyword>
<dbReference type="SUPFAM" id="SSF52743">
    <property type="entry name" value="Subtilisin-like"/>
    <property type="match status" value="1"/>
</dbReference>
<feature type="region of interest" description="Disordered" evidence="9">
    <location>
        <begin position="444"/>
        <end position="465"/>
    </location>
</feature>
<proteinExistence type="inferred from homology"/>
<evidence type="ECO:0000256" key="2">
    <source>
        <dbReference type="ARBA" id="ARBA00022670"/>
    </source>
</evidence>
<evidence type="ECO:0000313" key="12">
    <source>
        <dbReference type="Proteomes" id="UP001189429"/>
    </source>
</evidence>
<evidence type="ECO:0000256" key="3">
    <source>
        <dbReference type="ARBA" id="ARBA00022801"/>
    </source>
</evidence>
<reference evidence="11" key="1">
    <citation type="submission" date="2023-10" db="EMBL/GenBank/DDBJ databases">
        <authorList>
            <person name="Chen Y."/>
            <person name="Shah S."/>
            <person name="Dougan E. K."/>
            <person name="Thang M."/>
            <person name="Chan C."/>
        </authorList>
    </citation>
    <scope>NUCLEOTIDE SEQUENCE [LARGE SCALE GENOMIC DNA]</scope>
</reference>
<keyword evidence="12" id="KW-1185">Reference proteome</keyword>
<accession>A0ABN9TJT3</accession>
<comment type="similarity">
    <text evidence="1 7 8">Belongs to the peptidase S8 family.</text>
</comment>
<dbReference type="Gene3D" id="3.40.50.200">
    <property type="entry name" value="Peptidase S8/S53 domain"/>
    <property type="match status" value="1"/>
</dbReference>
<evidence type="ECO:0000256" key="9">
    <source>
        <dbReference type="SAM" id="MobiDB-lite"/>
    </source>
</evidence>
<evidence type="ECO:0000256" key="6">
    <source>
        <dbReference type="ARBA" id="ARBA00023619"/>
    </source>
</evidence>
<dbReference type="PANTHER" id="PTHR43806:SF11">
    <property type="entry name" value="CEREVISIN-RELATED"/>
    <property type="match status" value="1"/>
</dbReference>
<dbReference type="InterPro" id="IPR000209">
    <property type="entry name" value="Peptidase_S8/S53_dom"/>
</dbReference>
<feature type="active site" description="Charge relay system" evidence="7">
    <location>
        <position position="233"/>
    </location>
</feature>
<dbReference type="PROSITE" id="PS00136">
    <property type="entry name" value="SUBTILASE_ASP"/>
    <property type="match status" value="1"/>
</dbReference>
<dbReference type="EC" id="3.4.21.62" evidence="6"/>
<dbReference type="Pfam" id="PF00082">
    <property type="entry name" value="Peptidase_S8"/>
    <property type="match status" value="1"/>
</dbReference>
<evidence type="ECO:0000259" key="10">
    <source>
        <dbReference type="Pfam" id="PF00082"/>
    </source>
</evidence>
<protein>
    <recommendedName>
        <fullName evidence="6">subtilisin</fullName>
        <ecNumber evidence="6">3.4.21.62</ecNumber>
    </recommendedName>
</protein>
<organism evidence="11 12">
    <name type="scientific">Prorocentrum cordatum</name>
    <dbReference type="NCBI Taxonomy" id="2364126"/>
    <lineage>
        <taxon>Eukaryota</taxon>
        <taxon>Sar</taxon>
        <taxon>Alveolata</taxon>
        <taxon>Dinophyceae</taxon>
        <taxon>Prorocentrales</taxon>
        <taxon>Prorocentraceae</taxon>
        <taxon>Prorocentrum</taxon>
    </lineage>
</organism>
<dbReference type="Proteomes" id="UP001189429">
    <property type="component" value="Unassembled WGS sequence"/>
</dbReference>
<dbReference type="InterPro" id="IPR023827">
    <property type="entry name" value="Peptidase_S8_Asp-AS"/>
</dbReference>
<dbReference type="InterPro" id="IPR022398">
    <property type="entry name" value="Peptidase_S8_His-AS"/>
</dbReference>
<dbReference type="PROSITE" id="PS00137">
    <property type="entry name" value="SUBTILASE_HIS"/>
    <property type="match status" value="1"/>
</dbReference>
<dbReference type="PANTHER" id="PTHR43806">
    <property type="entry name" value="PEPTIDASE S8"/>
    <property type="match status" value="1"/>
</dbReference>
<keyword evidence="2 7" id="KW-0645">Protease</keyword>
<keyword evidence="3 7" id="KW-0378">Hydrolase</keyword>
<feature type="compositionally biased region" description="Pro residues" evidence="9">
    <location>
        <begin position="447"/>
        <end position="461"/>
    </location>
</feature>
<dbReference type="EMBL" id="CAUYUJ010014804">
    <property type="protein sequence ID" value="CAK0846214.1"/>
    <property type="molecule type" value="Genomic_DNA"/>
</dbReference>
<feature type="domain" description="Peptidase S8/S53" evidence="10">
    <location>
        <begin position="182"/>
        <end position="420"/>
    </location>
</feature>
<feature type="active site" description="Charge relay system" evidence="7">
    <location>
        <position position="191"/>
    </location>
</feature>
<evidence type="ECO:0000256" key="4">
    <source>
        <dbReference type="ARBA" id="ARBA00022825"/>
    </source>
</evidence>
<name>A0ABN9TJT3_9DINO</name>
<evidence type="ECO:0000256" key="5">
    <source>
        <dbReference type="ARBA" id="ARBA00023529"/>
    </source>
</evidence>
<feature type="active site" description="Charge relay system" evidence="7">
    <location>
        <position position="386"/>
    </location>
</feature>
<dbReference type="InterPro" id="IPR036852">
    <property type="entry name" value="Peptidase_S8/S53_dom_sf"/>
</dbReference>
<dbReference type="InterPro" id="IPR015500">
    <property type="entry name" value="Peptidase_S8_subtilisin-rel"/>
</dbReference>
<dbReference type="CDD" id="cd04077">
    <property type="entry name" value="Peptidases_S8_PCSK9_ProteinaseK_like"/>
    <property type="match status" value="1"/>
</dbReference>
<dbReference type="InterPro" id="IPR050131">
    <property type="entry name" value="Peptidase_S8_subtilisin-like"/>
</dbReference>
<evidence type="ECO:0000256" key="8">
    <source>
        <dbReference type="RuleBase" id="RU003355"/>
    </source>
</evidence>
<evidence type="ECO:0000256" key="7">
    <source>
        <dbReference type="PROSITE-ProRule" id="PRU01240"/>
    </source>
</evidence>
<dbReference type="PROSITE" id="PS00138">
    <property type="entry name" value="SUBTILASE_SER"/>
    <property type="match status" value="1"/>
</dbReference>
<gene>
    <name evidence="11" type="ORF">PCOR1329_LOCUS39775</name>
</gene>
<evidence type="ECO:0000313" key="11">
    <source>
        <dbReference type="EMBL" id="CAK0846214.1"/>
    </source>
</evidence>